<accession>A0A6C0LTN8</accession>
<organism evidence="2">
    <name type="scientific">viral metagenome</name>
    <dbReference type="NCBI Taxonomy" id="1070528"/>
    <lineage>
        <taxon>unclassified sequences</taxon>
        <taxon>metagenomes</taxon>
        <taxon>organismal metagenomes</taxon>
    </lineage>
</organism>
<evidence type="ECO:0000256" key="1">
    <source>
        <dbReference type="SAM" id="Phobius"/>
    </source>
</evidence>
<feature type="transmembrane region" description="Helical" evidence="1">
    <location>
        <begin position="61"/>
        <end position="83"/>
    </location>
</feature>
<dbReference type="EMBL" id="MN740567">
    <property type="protein sequence ID" value="QHU34129.1"/>
    <property type="molecule type" value="Genomic_DNA"/>
</dbReference>
<proteinExistence type="predicted"/>
<reference evidence="2" key="1">
    <citation type="journal article" date="2020" name="Nature">
        <title>Giant virus diversity and host interactions through global metagenomics.</title>
        <authorList>
            <person name="Schulz F."/>
            <person name="Roux S."/>
            <person name="Paez-Espino D."/>
            <person name="Jungbluth S."/>
            <person name="Walsh D.A."/>
            <person name="Denef V.J."/>
            <person name="McMahon K.D."/>
            <person name="Konstantinidis K.T."/>
            <person name="Eloe-Fadrosh E.A."/>
            <person name="Kyrpides N.C."/>
            <person name="Woyke T."/>
        </authorList>
    </citation>
    <scope>NUCLEOTIDE SEQUENCE</scope>
    <source>
        <strain evidence="2">GVMAG-S-1016713-123</strain>
    </source>
</reference>
<keyword evidence="1" id="KW-0812">Transmembrane</keyword>
<keyword evidence="1" id="KW-1133">Transmembrane helix</keyword>
<evidence type="ECO:0000313" key="2">
    <source>
        <dbReference type="EMBL" id="QHU34129.1"/>
    </source>
</evidence>
<keyword evidence="1" id="KW-0472">Membrane</keyword>
<name>A0A6C0LTN8_9ZZZZ</name>
<protein>
    <submittedName>
        <fullName evidence="2">Uncharacterized protein</fullName>
    </submittedName>
</protein>
<dbReference type="AlphaFoldDB" id="A0A6C0LTN8"/>
<sequence>MGMYIEKNQYLVSHDNNLEENDPALVDHTTIYIDDIPQLIHPSIHEMMLLTQNTITMDRELFWFILMMSICFSGIAGIIRMVYVIKK</sequence>